<dbReference type="PANTHER" id="PTHR42953">
    <property type="entry name" value="HIGH-AFFINITY ZINC UPTAKE SYSTEM PROTEIN ZNUA-RELATED"/>
    <property type="match status" value="1"/>
</dbReference>
<dbReference type="RefSeq" id="WP_093073572.1">
    <property type="nucleotide sequence ID" value="NZ_FOGV01000019.1"/>
</dbReference>
<dbReference type="Pfam" id="PF01297">
    <property type="entry name" value="ZnuA"/>
    <property type="match status" value="1"/>
</dbReference>
<evidence type="ECO:0000313" key="7">
    <source>
        <dbReference type="EMBL" id="SES18259.1"/>
    </source>
</evidence>
<protein>
    <submittedName>
        <fullName evidence="7">Iron/zinc/copper transport system substrate-binding protein</fullName>
    </submittedName>
</protein>
<dbReference type="EMBL" id="FOGV01000019">
    <property type="protein sequence ID" value="SES18259.1"/>
    <property type="molecule type" value="Genomic_DNA"/>
</dbReference>
<accession>A0A1H9V9J9</accession>
<dbReference type="PROSITE" id="PS51257">
    <property type="entry name" value="PROKAR_LIPOPROTEIN"/>
    <property type="match status" value="1"/>
</dbReference>
<evidence type="ECO:0000256" key="2">
    <source>
        <dbReference type="ARBA" id="ARBA00022448"/>
    </source>
</evidence>
<dbReference type="Gene3D" id="3.40.50.1980">
    <property type="entry name" value="Nitrogenase molybdenum iron protein domain"/>
    <property type="match status" value="2"/>
</dbReference>
<proteinExistence type="inferred from homology"/>
<dbReference type="InterPro" id="IPR006128">
    <property type="entry name" value="Lipoprotein_PsaA-like"/>
</dbReference>
<keyword evidence="4" id="KW-0732">Signal</keyword>
<comment type="caution">
    <text evidence="7">The sequence shown here is derived from an EMBL/GenBank/DDBJ whole genome shotgun (WGS) entry which is preliminary data.</text>
</comment>
<dbReference type="InterPro" id="IPR006127">
    <property type="entry name" value="ZnuA-like"/>
</dbReference>
<evidence type="ECO:0000256" key="6">
    <source>
        <dbReference type="SAM" id="MobiDB-lite"/>
    </source>
</evidence>
<feature type="region of interest" description="Disordered" evidence="6">
    <location>
        <begin position="130"/>
        <end position="150"/>
    </location>
</feature>
<dbReference type="Proteomes" id="UP000199318">
    <property type="component" value="Unassembled WGS sequence"/>
</dbReference>
<keyword evidence="2 5" id="KW-0813">Transport</keyword>
<evidence type="ECO:0000256" key="3">
    <source>
        <dbReference type="ARBA" id="ARBA00022723"/>
    </source>
</evidence>
<reference evidence="8" key="1">
    <citation type="submission" date="2016-10" db="EMBL/GenBank/DDBJ databases">
        <authorList>
            <person name="de Groot N.N."/>
        </authorList>
    </citation>
    <scope>NUCLEOTIDE SEQUENCE [LARGE SCALE GENOMIC DNA]</scope>
    <source>
        <strain evidence="8">10nlg</strain>
    </source>
</reference>
<dbReference type="PRINTS" id="PR00691">
    <property type="entry name" value="ADHESINB"/>
</dbReference>
<dbReference type="GO" id="GO:0030313">
    <property type="term" value="C:cell envelope"/>
    <property type="evidence" value="ECO:0007669"/>
    <property type="project" value="UniProtKB-SubCell"/>
</dbReference>
<dbReference type="InterPro" id="IPR006129">
    <property type="entry name" value="AdhesinB"/>
</dbReference>
<dbReference type="PANTHER" id="PTHR42953:SF1">
    <property type="entry name" value="METAL-BINDING PROTEIN HI_0362-RELATED"/>
    <property type="match status" value="1"/>
</dbReference>
<comment type="subcellular location">
    <subcellularLocation>
        <location evidence="1">Cell envelope</location>
    </subcellularLocation>
</comment>
<dbReference type="STRING" id="1464123.SAMN05444126_1193"/>
<comment type="similarity">
    <text evidence="5">Belongs to the bacterial solute-binding protein 9 family.</text>
</comment>
<evidence type="ECO:0000256" key="4">
    <source>
        <dbReference type="ARBA" id="ARBA00022729"/>
    </source>
</evidence>
<dbReference type="GO" id="GO:0007155">
    <property type="term" value="P:cell adhesion"/>
    <property type="evidence" value="ECO:0007669"/>
    <property type="project" value="InterPro"/>
</dbReference>
<evidence type="ECO:0000313" key="8">
    <source>
        <dbReference type="Proteomes" id="UP000199318"/>
    </source>
</evidence>
<dbReference type="SUPFAM" id="SSF53807">
    <property type="entry name" value="Helical backbone' metal receptor"/>
    <property type="match status" value="1"/>
</dbReference>
<organism evidence="7 8">
    <name type="scientific">Salisediminibacterium halotolerans</name>
    <dbReference type="NCBI Taxonomy" id="517425"/>
    <lineage>
        <taxon>Bacteria</taxon>
        <taxon>Bacillati</taxon>
        <taxon>Bacillota</taxon>
        <taxon>Bacilli</taxon>
        <taxon>Bacillales</taxon>
        <taxon>Bacillaceae</taxon>
        <taxon>Salisediminibacterium</taxon>
    </lineage>
</organism>
<evidence type="ECO:0000256" key="5">
    <source>
        <dbReference type="RuleBase" id="RU003512"/>
    </source>
</evidence>
<keyword evidence="8" id="KW-1185">Reference proteome</keyword>
<gene>
    <name evidence="7" type="ORF">SAMN05444126_1193</name>
</gene>
<name>A0A1H9V9J9_9BACI</name>
<evidence type="ECO:0000256" key="1">
    <source>
        <dbReference type="ARBA" id="ARBA00004196"/>
    </source>
</evidence>
<dbReference type="GO" id="GO:0046872">
    <property type="term" value="F:metal ion binding"/>
    <property type="evidence" value="ECO:0007669"/>
    <property type="project" value="UniProtKB-KW"/>
</dbReference>
<dbReference type="InterPro" id="IPR050492">
    <property type="entry name" value="Bact_metal-bind_prot9"/>
</dbReference>
<dbReference type="OrthoDB" id="9793396at2"/>
<dbReference type="AlphaFoldDB" id="A0A1H9V9J9"/>
<dbReference type="PRINTS" id="PR00690">
    <property type="entry name" value="ADHESNFAMILY"/>
</dbReference>
<dbReference type="GO" id="GO:0030001">
    <property type="term" value="P:metal ion transport"/>
    <property type="evidence" value="ECO:0007669"/>
    <property type="project" value="InterPro"/>
</dbReference>
<sequence length="316" mass="35027">MKQHWLKGLVAGAGLLTVAACGDADEAENNDTANVDEENTGDAGDGLYLTTTFSITADFVEQVLGDRGEVDYIVPIGEEPHEYEPVPSDFRNVSDSAMFITHGMNLEEWLEQIVENASETPITEISEGIDPIPLDEEGENSPPDPHAWLSPKNVDTYIDNITEMLIELDPDGEEEYEANAEAYLEEIDELDQFVEEQTADIPEEHRLIALSENAFKYFGEDYGFDTEGVWEINSHEEGTSGQISRLIDVLSEREVPGVFVETTVDSRYMETVADDADVEIKGELYTDAVGEEGSGQETYVDMIRHNAETIVEGLSE</sequence>
<keyword evidence="3" id="KW-0479">Metal-binding</keyword>